<dbReference type="Proteomes" id="UP000829398">
    <property type="component" value="Chromosome 7"/>
</dbReference>
<sequence>MLQKIKLEFYNGVTPDVYAYNGVMDRYGKNGMIKEMESVLSGMKSTCVPLNGMTLEADLLFENSHKMRVTPDSLTYKLLYKAHTKANMKELVQKLLKCMEQNAQGLSHEQKEASHHALAACHPTDSLWHVACNNEAHVSGVFCSHVAQGTLAGRLHRSTLALITYYDS</sequence>
<name>A0ACB8JM80_CITSI</name>
<organism evidence="1 2">
    <name type="scientific">Citrus sinensis</name>
    <name type="common">Sweet orange</name>
    <name type="synonym">Citrus aurantium var. sinensis</name>
    <dbReference type="NCBI Taxonomy" id="2711"/>
    <lineage>
        <taxon>Eukaryota</taxon>
        <taxon>Viridiplantae</taxon>
        <taxon>Streptophyta</taxon>
        <taxon>Embryophyta</taxon>
        <taxon>Tracheophyta</taxon>
        <taxon>Spermatophyta</taxon>
        <taxon>Magnoliopsida</taxon>
        <taxon>eudicotyledons</taxon>
        <taxon>Gunneridae</taxon>
        <taxon>Pentapetalae</taxon>
        <taxon>rosids</taxon>
        <taxon>malvids</taxon>
        <taxon>Sapindales</taxon>
        <taxon>Rutaceae</taxon>
        <taxon>Aurantioideae</taxon>
        <taxon>Citrus</taxon>
    </lineage>
</organism>
<evidence type="ECO:0000313" key="2">
    <source>
        <dbReference type="Proteomes" id="UP000829398"/>
    </source>
</evidence>
<reference evidence="2" key="1">
    <citation type="journal article" date="2023" name="Hortic. Res.">
        <title>A chromosome-level phased genome enabling allele-level studies in sweet orange: a case study on citrus Huanglongbing tolerance.</title>
        <authorList>
            <person name="Wu B."/>
            <person name="Yu Q."/>
            <person name="Deng Z."/>
            <person name="Duan Y."/>
            <person name="Luo F."/>
            <person name="Gmitter F. Jr."/>
        </authorList>
    </citation>
    <scope>NUCLEOTIDE SEQUENCE [LARGE SCALE GENOMIC DNA]</scope>
    <source>
        <strain evidence="2">cv. Valencia</strain>
    </source>
</reference>
<protein>
    <submittedName>
        <fullName evidence="1">Uncharacterized protein</fullName>
    </submittedName>
</protein>
<accession>A0ACB8JM80</accession>
<evidence type="ECO:0000313" key="1">
    <source>
        <dbReference type="EMBL" id="KAH9718545.1"/>
    </source>
</evidence>
<dbReference type="EMBL" id="CM039176">
    <property type="protein sequence ID" value="KAH9718545.1"/>
    <property type="molecule type" value="Genomic_DNA"/>
</dbReference>
<comment type="caution">
    <text evidence="1">The sequence shown here is derived from an EMBL/GenBank/DDBJ whole genome shotgun (WGS) entry which is preliminary data.</text>
</comment>
<gene>
    <name evidence="1" type="ORF">KPL71_022262</name>
</gene>
<keyword evidence="2" id="KW-1185">Reference proteome</keyword>
<proteinExistence type="predicted"/>